<feature type="compositionally biased region" description="Polar residues" evidence="1">
    <location>
        <begin position="288"/>
        <end position="298"/>
    </location>
</feature>
<proteinExistence type="predicted"/>
<feature type="transmembrane region" description="Helical" evidence="2">
    <location>
        <begin position="302"/>
        <end position="323"/>
    </location>
</feature>
<dbReference type="InterPro" id="IPR006311">
    <property type="entry name" value="TAT_signal"/>
</dbReference>
<comment type="caution">
    <text evidence="5">The sequence shown here is derived from an EMBL/GenBank/DDBJ whole genome shotgun (WGS) entry which is preliminary data.</text>
</comment>
<evidence type="ECO:0000256" key="2">
    <source>
        <dbReference type="SAM" id="Phobius"/>
    </source>
</evidence>
<evidence type="ECO:0000259" key="4">
    <source>
        <dbReference type="Pfam" id="PF11350"/>
    </source>
</evidence>
<sequence>MTLRRRAVPLAAVGLAAMTAVSAFFLVPASARQEPTPEDVALHFEARVGDLSDEAFAEQALATLNDPRGWGQAGFTFRSDPSSKYRVVLAEPAEVDELCLPLVTGGRVSCQNDNVVAINANRWRNATDDWDKSKDAYRQYVVNHEVGHLIGQFHPANRCPRPGEPEAVMAQQTKGLEGCQGNPWPLDWEVVGAAKRPVGYAPTPDVEPAVRAVNPGGGVPGAAPTATTRPAAPTTAGATPATETLPASEDPLPAAGVPEAVDSDEAATTLPEPTAAERQLDDAPLSGRAQSVSSTGNDDSNLPVVVVLSFLAVTLISLGIALLMRWRSRGRDVVYPGDEVDDHSTVAAVNPEHTEGWESEPIEDLFGWAVNLEGGAGLQGAITWVAPSRWTPAQTFEFLEAVEQLNPQYVEPASVAASVSTVLKANKALRPIEGEGLGLVIVGSTQLVAAVVGAAEVAELRGGRMITTRRQGVVRLRGSGDGPLELTLRQTGNDWPAGAVLIREPPIDQRATPPEIRAADVSSQPEH</sequence>
<feature type="domain" description="DUF3152" evidence="4">
    <location>
        <begin position="52"/>
        <end position="177"/>
    </location>
</feature>
<dbReference type="Proteomes" id="UP000018291">
    <property type="component" value="Unassembled WGS sequence"/>
</dbReference>
<dbReference type="eggNOG" id="COG5479">
    <property type="taxonomic scope" value="Bacteria"/>
</dbReference>
<dbReference type="Pfam" id="PF11350">
    <property type="entry name" value="DUF3152"/>
    <property type="match status" value="1"/>
</dbReference>
<dbReference type="EMBL" id="CANL01000002">
    <property type="protein sequence ID" value="CCM62167.1"/>
    <property type="molecule type" value="Genomic_DNA"/>
</dbReference>
<protein>
    <recommendedName>
        <fullName evidence="4">DUF3152 domain-containing protein</fullName>
    </recommendedName>
</protein>
<dbReference type="OrthoDB" id="9779865at2"/>
<feature type="compositionally biased region" description="Low complexity" evidence="1">
    <location>
        <begin position="221"/>
        <end position="247"/>
    </location>
</feature>
<keyword evidence="2" id="KW-1133">Transmembrane helix</keyword>
<name>R4Z0L2_9ACTN</name>
<keyword evidence="2" id="KW-0472">Membrane</keyword>
<gene>
    <name evidence="5" type="ORF">BN381_100054</name>
</gene>
<evidence type="ECO:0000256" key="3">
    <source>
        <dbReference type="SAM" id="SignalP"/>
    </source>
</evidence>
<dbReference type="PROSITE" id="PS51318">
    <property type="entry name" value="TAT"/>
    <property type="match status" value="1"/>
</dbReference>
<dbReference type="STRING" id="1229780.BN381_100054"/>
<feature type="chain" id="PRO_5039461970" description="DUF3152 domain-containing protein" evidence="3">
    <location>
        <begin position="23"/>
        <end position="527"/>
    </location>
</feature>
<dbReference type="HOGENOM" id="CLU_529649_0_0_11"/>
<accession>R4Z0L2</accession>
<feature type="signal peptide" evidence="3">
    <location>
        <begin position="1"/>
        <end position="22"/>
    </location>
</feature>
<keyword evidence="2" id="KW-0812">Transmembrane</keyword>
<evidence type="ECO:0000313" key="6">
    <source>
        <dbReference type="Proteomes" id="UP000018291"/>
    </source>
</evidence>
<evidence type="ECO:0000256" key="1">
    <source>
        <dbReference type="SAM" id="MobiDB-lite"/>
    </source>
</evidence>
<reference evidence="5 6" key="1">
    <citation type="journal article" date="2013" name="ISME J.">
        <title>Metabolic model for the filamentous 'Candidatus Microthrix parvicella' based on genomic and metagenomic analyses.</title>
        <authorList>
            <person name="Jon McIlroy S."/>
            <person name="Kristiansen R."/>
            <person name="Albertsen M."/>
            <person name="Michael Karst S."/>
            <person name="Rossetti S."/>
            <person name="Lund Nielsen J."/>
            <person name="Tandoi V."/>
            <person name="James Seviour R."/>
            <person name="Nielsen P.H."/>
        </authorList>
    </citation>
    <scope>NUCLEOTIDE SEQUENCE [LARGE SCALE GENOMIC DNA]</scope>
    <source>
        <strain evidence="5 6">RN1</strain>
    </source>
</reference>
<dbReference type="InterPro" id="IPR022603">
    <property type="entry name" value="DUF3152"/>
</dbReference>
<feature type="region of interest" description="Disordered" evidence="1">
    <location>
        <begin position="204"/>
        <end position="298"/>
    </location>
</feature>
<dbReference type="AlphaFoldDB" id="R4Z0L2"/>
<feature type="region of interest" description="Disordered" evidence="1">
    <location>
        <begin position="505"/>
        <end position="527"/>
    </location>
</feature>
<evidence type="ECO:0000313" key="5">
    <source>
        <dbReference type="EMBL" id="CCM62167.1"/>
    </source>
</evidence>
<feature type="compositionally biased region" description="Low complexity" evidence="1">
    <location>
        <begin position="266"/>
        <end position="277"/>
    </location>
</feature>
<keyword evidence="6" id="KW-1185">Reference proteome</keyword>
<keyword evidence="3" id="KW-0732">Signal</keyword>
<dbReference type="RefSeq" id="WP_012223338.1">
    <property type="nucleotide sequence ID" value="NZ_HG422565.1"/>
</dbReference>
<organism evidence="5 6">
    <name type="scientific">Candidatus Neomicrothrix parvicella RN1</name>
    <dbReference type="NCBI Taxonomy" id="1229780"/>
    <lineage>
        <taxon>Bacteria</taxon>
        <taxon>Bacillati</taxon>
        <taxon>Actinomycetota</taxon>
        <taxon>Acidimicrobiia</taxon>
        <taxon>Acidimicrobiales</taxon>
        <taxon>Microthrixaceae</taxon>
        <taxon>Candidatus Neomicrothrix</taxon>
    </lineage>
</organism>
<dbReference type="SUPFAM" id="SSF55486">
    <property type="entry name" value="Metalloproteases ('zincins'), catalytic domain"/>
    <property type="match status" value="1"/>
</dbReference>